<dbReference type="InterPro" id="IPR015854">
    <property type="entry name" value="ABC_transpr_LolD-like"/>
</dbReference>
<gene>
    <name evidence="5" type="ORF">ATTO_02830</name>
</gene>
<dbReference type="Proteomes" id="UP001431186">
    <property type="component" value="Chromosome"/>
</dbReference>
<dbReference type="InterPro" id="IPR003593">
    <property type="entry name" value="AAA+_ATPase"/>
</dbReference>
<feature type="compositionally biased region" description="Polar residues" evidence="3">
    <location>
        <begin position="1"/>
        <end position="14"/>
    </location>
</feature>
<proteinExistence type="predicted"/>
<dbReference type="GO" id="GO:0005886">
    <property type="term" value="C:plasma membrane"/>
    <property type="evidence" value="ECO:0007669"/>
    <property type="project" value="TreeGrafter"/>
</dbReference>
<evidence type="ECO:0000256" key="3">
    <source>
        <dbReference type="SAM" id="MobiDB-lite"/>
    </source>
</evidence>
<keyword evidence="2 5" id="KW-0067">ATP-binding</keyword>
<dbReference type="RefSeq" id="WP_265591945.1">
    <property type="nucleotide sequence ID" value="NZ_AP025285.1"/>
</dbReference>
<dbReference type="AlphaFoldDB" id="A0AAU9CEE8"/>
<dbReference type="InterPro" id="IPR017871">
    <property type="entry name" value="ABC_transporter-like_CS"/>
</dbReference>
<dbReference type="KEGG" id="lcal:ATTO_02830"/>
<feature type="domain" description="ABC transporter" evidence="4">
    <location>
        <begin position="26"/>
        <end position="274"/>
    </location>
</feature>
<dbReference type="PROSITE" id="PS50893">
    <property type="entry name" value="ABC_TRANSPORTER_2"/>
    <property type="match status" value="1"/>
</dbReference>
<reference evidence="5" key="1">
    <citation type="submission" date="2021-11" db="EMBL/GenBank/DDBJ databases">
        <title>Complete genome sequence of Atopobiaceae bacterium TOC12.</title>
        <authorList>
            <person name="Morinaga K."/>
            <person name="Kusada H."/>
            <person name="Tamaki H."/>
        </authorList>
    </citation>
    <scope>NUCLEOTIDE SEQUENCE</scope>
    <source>
        <strain evidence="5">TOC12</strain>
    </source>
</reference>
<evidence type="ECO:0000313" key="5">
    <source>
        <dbReference type="EMBL" id="BDC90411.1"/>
    </source>
</evidence>
<sequence length="290" mass="31051">MATQTQEPQVQAPTQGARVSRQAPMLEVRALEKTFNPGTPTAHKALDGVDLQLAPGEFACIVGSNGAGKSTLFNAIAGAIFPDAGLIKLGGRNVTFDPDYQRSRTLSRVFQDPLMGTAPHLTVAENVSLALGRSTRGASLRRAMRKEKRDLIASRLETLGFGLEDRMDVPVGTLSGGQRQAVTLLMATIGNPELLLLDEHTAALDPAATERILELTDRIVAEQNVATLMITHDLKDALAHGDRTLVMHDGRIVADVLGSERDAMDVDGLLELFRTSAGSELADDKVLLKA</sequence>
<dbReference type="Gene3D" id="3.40.50.300">
    <property type="entry name" value="P-loop containing nucleotide triphosphate hydrolases"/>
    <property type="match status" value="1"/>
</dbReference>
<accession>A0AAU9CEE8</accession>
<dbReference type="PROSITE" id="PS00211">
    <property type="entry name" value="ABC_TRANSPORTER_1"/>
    <property type="match status" value="1"/>
</dbReference>
<dbReference type="InterPro" id="IPR027417">
    <property type="entry name" value="P-loop_NTPase"/>
</dbReference>
<protein>
    <submittedName>
        <fullName evidence="5">ABC transporter ATP-binding protein</fullName>
    </submittedName>
</protein>
<keyword evidence="1" id="KW-0547">Nucleotide-binding</keyword>
<evidence type="ECO:0000256" key="2">
    <source>
        <dbReference type="ARBA" id="ARBA00022840"/>
    </source>
</evidence>
<dbReference type="GO" id="GO:0005524">
    <property type="term" value="F:ATP binding"/>
    <property type="evidence" value="ECO:0007669"/>
    <property type="project" value="UniProtKB-KW"/>
</dbReference>
<dbReference type="EMBL" id="AP025285">
    <property type="protein sequence ID" value="BDC90411.1"/>
    <property type="molecule type" value="Genomic_DNA"/>
</dbReference>
<name>A0AAU9CEE8_9ACTN</name>
<organism evidence="5 6">
    <name type="scientific">Leptogranulimonas caecicola</name>
    <dbReference type="NCBI Taxonomy" id="2894156"/>
    <lineage>
        <taxon>Bacteria</taxon>
        <taxon>Bacillati</taxon>
        <taxon>Actinomycetota</taxon>
        <taxon>Coriobacteriia</taxon>
        <taxon>Coriobacteriales</taxon>
        <taxon>Kribbibacteriaceae</taxon>
        <taxon>Leptogranulimonas</taxon>
    </lineage>
</organism>
<dbReference type="SMART" id="SM00382">
    <property type="entry name" value="AAA"/>
    <property type="match status" value="1"/>
</dbReference>
<evidence type="ECO:0000313" key="6">
    <source>
        <dbReference type="Proteomes" id="UP001431186"/>
    </source>
</evidence>
<dbReference type="PANTHER" id="PTHR24220">
    <property type="entry name" value="IMPORT ATP-BINDING PROTEIN"/>
    <property type="match status" value="1"/>
</dbReference>
<dbReference type="Pfam" id="PF00005">
    <property type="entry name" value="ABC_tran"/>
    <property type="match status" value="1"/>
</dbReference>
<dbReference type="PANTHER" id="PTHR24220:SF692">
    <property type="entry name" value="ABC TRANSPORTER DOMAIN-CONTAINING PROTEIN"/>
    <property type="match status" value="1"/>
</dbReference>
<dbReference type="GO" id="GO:0022857">
    <property type="term" value="F:transmembrane transporter activity"/>
    <property type="evidence" value="ECO:0007669"/>
    <property type="project" value="TreeGrafter"/>
</dbReference>
<dbReference type="InterPro" id="IPR003439">
    <property type="entry name" value="ABC_transporter-like_ATP-bd"/>
</dbReference>
<evidence type="ECO:0000259" key="4">
    <source>
        <dbReference type="PROSITE" id="PS50893"/>
    </source>
</evidence>
<feature type="region of interest" description="Disordered" evidence="3">
    <location>
        <begin position="1"/>
        <end position="22"/>
    </location>
</feature>
<dbReference type="SUPFAM" id="SSF52540">
    <property type="entry name" value="P-loop containing nucleoside triphosphate hydrolases"/>
    <property type="match status" value="1"/>
</dbReference>
<dbReference type="GO" id="GO:0016887">
    <property type="term" value="F:ATP hydrolysis activity"/>
    <property type="evidence" value="ECO:0007669"/>
    <property type="project" value="InterPro"/>
</dbReference>
<keyword evidence="6" id="KW-1185">Reference proteome</keyword>
<evidence type="ECO:0000256" key="1">
    <source>
        <dbReference type="ARBA" id="ARBA00022741"/>
    </source>
</evidence>